<dbReference type="eggNOG" id="COG1792">
    <property type="taxonomic scope" value="Bacteria"/>
</dbReference>
<dbReference type="PIRSF" id="PIRSF038471">
    <property type="entry name" value="MreC"/>
    <property type="match status" value="1"/>
</dbReference>
<dbReference type="PANTHER" id="PTHR34138">
    <property type="entry name" value="CELL SHAPE-DETERMINING PROTEIN MREC"/>
    <property type="match status" value="1"/>
</dbReference>
<feature type="coiled-coil region" evidence="6">
    <location>
        <begin position="69"/>
        <end position="113"/>
    </location>
</feature>
<protein>
    <recommendedName>
        <fullName evidence="2 5">Cell shape-determining protein MreC</fullName>
    </recommendedName>
    <alternativeName>
        <fullName evidence="4 5">Cell shape protein MreC</fullName>
    </alternativeName>
</protein>
<sequence>MPQFFWNKRLLVLLVSIILLVALIGISLKERKSLTWPEQFVKDTVGVVERVFQKPVNYVVEFFDNVEDIKNTYEENKMLKAELDKYASLSEELKALKADNVELNEALGKKETLRDYKPVQATVINRNPDKWYDLIALDKGAQHGVEKDMAVVAANGGLIGKVKSVSQFKSTVELLSSINRTNRISAVVQGDDKIFGLIEGYDKEKQALVFTKIASDANVQKDQTVVTSGLGGVFPDGLIIGTITEVTPDPYGLTQTAYVKPAANLDDVNHTMVVAKRDKPTVDLER</sequence>
<feature type="domain" description="Rod shape-determining protein MreC beta-barrel core" evidence="7">
    <location>
        <begin position="123"/>
        <end position="274"/>
    </location>
</feature>
<evidence type="ECO:0000256" key="2">
    <source>
        <dbReference type="ARBA" id="ARBA00013855"/>
    </source>
</evidence>
<accession>A0A073JTY6</accession>
<dbReference type="InterPro" id="IPR007221">
    <property type="entry name" value="MreC"/>
</dbReference>
<dbReference type="InterPro" id="IPR055342">
    <property type="entry name" value="MreC_beta-barrel_core"/>
</dbReference>
<dbReference type="PANTHER" id="PTHR34138:SF1">
    <property type="entry name" value="CELL SHAPE-DETERMINING PROTEIN MREC"/>
    <property type="match status" value="1"/>
</dbReference>
<keyword evidence="6" id="KW-0175">Coiled coil</keyword>
<evidence type="ECO:0000256" key="4">
    <source>
        <dbReference type="ARBA" id="ARBA00032089"/>
    </source>
</evidence>
<dbReference type="GO" id="GO:0008360">
    <property type="term" value="P:regulation of cell shape"/>
    <property type="evidence" value="ECO:0007669"/>
    <property type="project" value="UniProtKB-KW"/>
</dbReference>
<dbReference type="NCBIfam" id="TIGR00219">
    <property type="entry name" value="mreC"/>
    <property type="match status" value="1"/>
</dbReference>
<comment type="similarity">
    <text evidence="1 5">Belongs to the MreC family.</text>
</comment>
<dbReference type="RefSeq" id="WP_034642484.1">
    <property type="nucleotide sequence ID" value="NZ_CBCSJC010000005.1"/>
</dbReference>
<comment type="caution">
    <text evidence="8">The sequence shown here is derived from an EMBL/GenBank/DDBJ whole genome shotgun (WGS) entry which is preliminary data.</text>
</comment>
<dbReference type="InterPro" id="IPR042175">
    <property type="entry name" value="Cell/Rod_MreC_2"/>
</dbReference>
<dbReference type="Proteomes" id="UP000027822">
    <property type="component" value="Unassembled WGS sequence"/>
</dbReference>
<name>A0A073JTY6_9BACI</name>
<dbReference type="Pfam" id="PF04085">
    <property type="entry name" value="MreC"/>
    <property type="match status" value="1"/>
</dbReference>
<gene>
    <name evidence="8" type="ORF">BAMA_11115</name>
</gene>
<evidence type="ECO:0000256" key="5">
    <source>
        <dbReference type="PIRNR" id="PIRNR038471"/>
    </source>
</evidence>
<keyword evidence="9" id="KW-1185">Reference proteome</keyword>
<dbReference type="Gene3D" id="2.40.10.340">
    <property type="entry name" value="Rod shape-determining protein MreC, domain 1"/>
    <property type="match status" value="1"/>
</dbReference>
<evidence type="ECO:0000313" key="9">
    <source>
        <dbReference type="Proteomes" id="UP000027822"/>
    </source>
</evidence>
<evidence type="ECO:0000256" key="3">
    <source>
        <dbReference type="ARBA" id="ARBA00022960"/>
    </source>
</evidence>
<evidence type="ECO:0000313" key="8">
    <source>
        <dbReference type="EMBL" id="KEK17775.1"/>
    </source>
</evidence>
<dbReference type="EMBL" id="JOTN01000022">
    <property type="protein sequence ID" value="KEK17775.1"/>
    <property type="molecule type" value="Genomic_DNA"/>
</dbReference>
<reference evidence="8 9" key="1">
    <citation type="submission" date="2014-06" db="EMBL/GenBank/DDBJ databases">
        <title>Draft genome sequence of Bacillus manliponensis JCM 15802 (MCCC 1A00708).</title>
        <authorList>
            <person name="Lai Q."/>
            <person name="Liu Y."/>
            <person name="Shao Z."/>
        </authorList>
    </citation>
    <scope>NUCLEOTIDE SEQUENCE [LARGE SCALE GENOMIC DNA]</scope>
    <source>
        <strain evidence="8 9">JCM 15802</strain>
    </source>
</reference>
<comment type="function">
    <text evidence="5">Involved in formation and maintenance of cell shape.</text>
</comment>
<dbReference type="STRING" id="574376.BAMA_11115"/>
<keyword evidence="3 5" id="KW-0133">Cell shape</keyword>
<evidence type="ECO:0000256" key="6">
    <source>
        <dbReference type="SAM" id="Coils"/>
    </source>
</evidence>
<evidence type="ECO:0000256" key="1">
    <source>
        <dbReference type="ARBA" id="ARBA00009369"/>
    </source>
</evidence>
<dbReference type="InterPro" id="IPR042177">
    <property type="entry name" value="Cell/Rod_1"/>
</dbReference>
<proteinExistence type="inferred from homology"/>
<dbReference type="Gene3D" id="2.40.10.350">
    <property type="entry name" value="Rod shape-determining protein MreC, domain 2"/>
    <property type="match status" value="1"/>
</dbReference>
<dbReference type="GO" id="GO:0005886">
    <property type="term" value="C:plasma membrane"/>
    <property type="evidence" value="ECO:0007669"/>
    <property type="project" value="TreeGrafter"/>
</dbReference>
<evidence type="ECO:0000259" key="7">
    <source>
        <dbReference type="Pfam" id="PF04085"/>
    </source>
</evidence>
<organism evidence="8 9">
    <name type="scientific">Bacillus manliponensis</name>
    <dbReference type="NCBI Taxonomy" id="574376"/>
    <lineage>
        <taxon>Bacteria</taxon>
        <taxon>Bacillati</taxon>
        <taxon>Bacillota</taxon>
        <taxon>Bacilli</taxon>
        <taxon>Bacillales</taxon>
        <taxon>Bacillaceae</taxon>
        <taxon>Bacillus</taxon>
        <taxon>Bacillus cereus group</taxon>
    </lineage>
</organism>
<dbReference type="OrthoDB" id="9792313at2"/>
<dbReference type="AlphaFoldDB" id="A0A073JTY6"/>